<dbReference type="CDD" id="cd18606">
    <property type="entry name" value="ABC_6TM_YOR1_D2_like"/>
    <property type="match status" value="1"/>
</dbReference>
<dbReference type="CDD" id="cd03250">
    <property type="entry name" value="ABCC_MRP_domain1"/>
    <property type="match status" value="1"/>
</dbReference>
<comment type="subcellular location">
    <subcellularLocation>
        <location evidence="1">Membrane</location>
        <topology evidence="1">Multi-pass membrane protein</topology>
    </subcellularLocation>
</comment>
<feature type="transmembrane region" description="Helical" evidence="11">
    <location>
        <begin position="1058"/>
        <end position="1077"/>
    </location>
</feature>
<dbReference type="InterPro" id="IPR027417">
    <property type="entry name" value="P-loop_NTPase"/>
</dbReference>
<dbReference type="FunFam" id="1.20.1560.10:FF:000010">
    <property type="entry name" value="Multidrug resistance-associated ABC transporter"/>
    <property type="match status" value="1"/>
</dbReference>
<dbReference type="GO" id="GO:0005524">
    <property type="term" value="F:ATP binding"/>
    <property type="evidence" value="ECO:0007669"/>
    <property type="project" value="UniProtKB-KW"/>
</dbReference>
<sequence length="1425" mass="157048">MAVTDSPSKTPSVQDADLEKAADVDKEKAAMDAVQYQDLKYDPVSWWVRVPFTQTNPPPPSGSLDDAKMIPEATASWFSLVTFEWMTPILGLGYARPLVETDLYKLQDSRSSKVIADKIMASYDAQMVKADAYNARLASGEISPGLKGLWWSLRGVRKEREAAWREKDGKKRPSLFIAMNHSVAWFFWSGGILKVIADISQVTSPLLVKAIINFASQSYFAHQSGGTPPGIGKGIGLSFGLLFLQLFSSLCTHHFFYRGAGTGVLLRGGLITAIYERSLKLSARARLTLTTGRLVNHISTDVSRIDFACGFAHMSWSSVIQMIVCLIILITNMGPSAIAGFALFIILTPLQTYAMKALFKIRFKSMAWTDKRVKLLQELLGGIRILKLFAWEVPFLKRIAEFRGKETGYIRELLILRSINNAVAFSMPVFAAVVAFLTYSLTGHDLDPAIIFSSLSLFNLLRLPLMFLPVSLSAIADAANAVSRLQDVFTAELLEDSHIVNTEQEAAIEIVDANFTWDGLPPDETEKKGKGKKGKAPTKSSTASGAATPAAEQEVFKLRDVNMSIPRGKLVAVVGSVGSGKSSLLQGIIGEMRLTSGSVTFGGTVAYCSQQAWVQNATIRENILFGKPFDETRYWQAIRDSCLESDLSILPHGDLTEVGEKGISLSGGQKQRLGICRAIYADSEIQLFDDPLSALDAHVGKQVFQNVLQSALSGKTRVLVTHALHFLPHVDLIYTMVDGRIAERGTYAELTAREEGAFAKFIKEFGAKEEEEESEGEKAAEAAKEPAGAGKMQKKYEAGAKQNQAEERTTGSVSGAVYADYFRAGQGKVILPLLVLAVLFWQGASVMSNYWLVYWQERKFDLPQGGYIGIYAALGVGQAVGFFFVGSLFAFFTYFASIALHRRAVEKILHAPMSFFDTTPLGRIMNRFSKDVDTIDNMLGEALRMFLATFANIIGAVVLVSIVLPWFLIAMAVVSIIYWYAALFYRSSARELKRLDSILRGSLYAHFGESLTGLATLRAYAATDRFQEENRRRLDIENRAYMLTVTNQRWLGIRLDGLGILLTFIVAILAVAARYSISPSQTGVTLSYILLVQQAFGWMVRQSAEVENDMNGVERLLHYAKNIEQEAAYEIPEHKPPPSWPSEGRVEMTDVKMAYRSGLPLVLKGITMSSKPSEKIGVVGRTGAGKSSIMLCLFRIVELSGGSIKIDDIDISTLGLQDLRKHVAIIPQEPLLFSGTMRSNLDPFGEHDDQHLWDAMRRAHLVDEHPPAKVSSDDADDATAVGAQTPSNANRFTLDTPIDDEGANLSVGQRSLVSLARAIVKNSRVLVLDEATASVDYETDARIQETIATEFKNQTILCIAHRLRTILSYDRILVLSEGRIAEFDTPRNLFNQADGIFRGMCERSSISLDDIRLASKARHGDEDDA</sequence>
<evidence type="ECO:0000256" key="9">
    <source>
        <dbReference type="ARBA" id="ARBA00023136"/>
    </source>
</evidence>
<feature type="region of interest" description="Disordered" evidence="10">
    <location>
        <begin position="1"/>
        <end position="24"/>
    </location>
</feature>
<keyword evidence="6" id="KW-0067">ATP-binding</keyword>
<dbReference type="InterPro" id="IPR017871">
    <property type="entry name" value="ABC_transporter-like_CS"/>
</dbReference>
<evidence type="ECO:0000256" key="3">
    <source>
        <dbReference type="ARBA" id="ARBA00022448"/>
    </source>
</evidence>
<dbReference type="InterPro" id="IPR011527">
    <property type="entry name" value="ABC1_TM_dom"/>
</dbReference>
<gene>
    <name evidence="14" type="ORF">EXIGLDRAFT_716756</name>
</gene>
<dbReference type="CDD" id="cd03244">
    <property type="entry name" value="ABCC_MRP_domain2"/>
    <property type="match status" value="1"/>
</dbReference>
<feature type="transmembrane region" description="Helical" evidence="11">
    <location>
        <begin position="829"/>
        <end position="848"/>
    </location>
</feature>
<evidence type="ECO:0000259" key="13">
    <source>
        <dbReference type="PROSITE" id="PS50929"/>
    </source>
</evidence>
<evidence type="ECO:0000256" key="11">
    <source>
        <dbReference type="SAM" id="Phobius"/>
    </source>
</evidence>
<dbReference type="SUPFAM" id="SSF90123">
    <property type="entry name" value="ABC transporter transmembrane region"/>
    <property type="match status" value="2"/>
</dbReference>
<keyword evidence="4 11" id="KW-0812">Transmembrane</keyword>
<feature type="transmembrane region" description="Helical" evidence="11">
    <location>
        <begin position="942"/>
        <end position="960"/>
    </location>
</feature>
<feature type="compositionally biased region" description="Basic and acidic residues" evidence="10">
    <location>
        <begin position="794"/>
        <end position="807"/>
    </location>
</feature>
<evidence type="ECO:0000256" key="6">
    <source>
        <dbReference type="ARBA" id="ARBA00022840"/>
    </source>
</evidence>
<feature type="transmembrane region" description="Helical" evidence="11">
    <location>
        <begin position="868"/>
        <end position="895"/>
    </location>
</feature>
<evidence type="ECO:0000259" key="12">
    <source>
        <dbReference type="PROSITE" id="PS50893"/>
    </source>
</evidence>
<feature type="transmembrane region" description="Helical" evidence="11">
    <location>
        <begin position="235"/>
        <end position="257"/>
    </location>
</feature>
<dbReference type="Proteomes" id="UP000077266">
    <property type="component" value="Unassembled WGS sequence"/>
</dbReference>
<feature type="transmembrane region" description="Helical" evidence="11">
    <location>
        <begin position="337"/>
        <end position="359"/>
    </location>
</feature>
<evidence type="ECO:0000256" key="1">
    <source>
        <dbReference type="ARBA" id="ARBA00004141"/>
    </source>
</evidence>
<evidence type="ECO:0000313" key="14">
    <source>
        <dbReference type="EMBL" id="KZV93776.1"/>
    </source>
</evidence>
<dbReference type="GO" id="GO:0016020">
    <property type="term" value="C:membrane"/>
    <property type="evidence" value="ECO:0007669"/>
    <property type="project" value="UniProtKB-SubCell"/>
</dbReference>
<dbReference type="Gene3D" id="1.20.1560.10">
    <property type="entry name" value="ABC transporter type 1, transmembrane domain"/>
    <property type="match status" value="2"/>
</dbReference>
<keyword evidence="8" id="KW-0843">Virulence</keyword>
<proteinExistence type="inferred from homology"/>
<protein>
    <submittedName>
        <fullName evidence="14">ABC transporter</fullName>
    </submittedName>
</protein>
<dbReference type="Pfam" id="PF00005">
    <property type="entry name" value="ABC_tran"/>
    <property type="match status" value="2"/>
</dbReference>
<evidence type="ECO:0000256" key="2">
    <source>
        <dbReference type="ARBA" id="ARBA00009726"/>
    </source>
</evidence>
<feature type="transmembrane region" description="Helical" evidence="11">
    <location>
        <begin position="307"/>
        <end position="331"/>
    </location>
</feature>
<feature type="transmembrane region" description="Helical" evidence="11">
    <location>
        <begin position="175"/>
        <end position="197"/>
    </location>
</feature>
<evidence type="ECO:0000256" key="4">
    <source>
        <dbReference type="ARBA" id="ARBA00022692"/>
    </source>
</evidence>
<keyword evidence="15" id="KW-1185">Reference proteome</keyword>
<evidence type="ECO:0000256" key="10">
    <source>
        <dbReference type="SAM" id="MobiDB-lite"/>
    </source>
</evidence>
<dbReference type="FunFam" id="3.40.50.300:FF:000997">
    <property type="entry name" value="Multidrug resistance-associated protein 1"/>
    <property type="match status" value="1"/>
</dbReference>
<dbReference type="PROSITE" id="PS50929">
    <property type="entry name" value="ABC_TM1F"/>
    <property type="match status" value="2"/>
</dbReference>
<dbReference type="InterPro" id="IPR003593">
    <property type="entry name" value="AAA+_ATPase"/>
</dbReference>
<feature type="domain" description="ABC transporter" evidence="12">
    <location>
        <begin position="1146"/>
        <end position="1402"/>
    </location>
</feature>
<feature type="compositionally biased region" description="Low complexity" evidence="10">
    <location>
        <begin position="537"/>
        <end position="548"/>
    </location>
</feature>
<evidence type="ECO:0000256" key="5">
    <source>
        <dbReference type="ARBA" id="ARBA00022741"/>
    </source>
</evidence>
<accession>A0A165IRK7</accession>
<keyword evidence="5" id="KW-0547">Nucleotide-binding</keyword>
<feature type="transmembrane region" description="Helical" evidence="11">
    <location>
        <begin position="419"/>
        <end position="439"/>
    </location>
</feature>
<dbReference type="PANTHER" id="PTHR24223">
    <property type="entry name" value="ATP-BINDING CASSETTE SUB-FAMILY C"/>
    <property type="match status" value="1"/>
</dbReference>
<dbReference type="STRING" id="1314781.A0A165IRK7"/>
<feature type="domain" description="ABC transporter" evidence="12">
    <location>
        <begin position="538"/>
        <end position="763"/>
    </location>
</feature>
<dbReference type="GO" id="GO:0140359">
    <property type="term" value="F:ABC-type transporter activity"/>
    <property type="evidence" value="ECO:0007669"/>
    <property type="project" value="InterPro"/>
</dbReference>
<keyword evidence="3" id="KW-0813">Transport</keyword>
<dbReference type="Pfam" id="PF00664">
    <property type="entry name" value="ABC_membrane"/>
    <property type="match status" value="2"/>
</dbReference>
<dbReference type="PANTHER" id="PTHR24223:SF456">
    <property type="entry name" value="MULTIDRUG RESISTANCE-ASSOCIATED PROTEIN LETHAL(2)03659"/>
    <property type="match status" value="1"/>
</dbReference>
<dbReference type="OrthoDB" id="6500128at2759"/>
<feature type="transmembrane region" description="Helical" evidence="11">
    <location>
        <begin position="451"/>
        <end position="476"/>
    </location>
</feature>
<dbReference type="PROSITE" id="PS00211">
    <property type="entry name" value="ABC_TRANSPORTER_1"/>
    <property type="match status" value="2"/>
</dbReference>
<dbReference type="SMART" id="SM00382">
    <property type="entry name" value="AAA"/>
    <property type="match status" value="2"/>
</dbReference>
<dbReference type="InParanoid" id="A0A165IRK7"/>
<feature type="transmembrane region" description="Helical" evidence="11">
    <location>
        <begin position="966"/>
        <end position="985"/>
    </location>
</feature>
<dbReference type="InterPro" id="IPR003439">
    <property type="entry name" value="ABC_transporter-like_ATP-bd"/>
</dbReference>
<keyword evidence="7 11" id="KW-1133">Transmembrane helix</keyword>
<evidence type="ECO:0000313" key="15">
    <source>
        <dbReference type="Proteomes" id="UP000077266"/>
    </source>
</evidence>
<feature type="compositionally biased region" description="Polar residues" evidence="10">
    <location>
        <begin position="1"/>
        <end position="13"/>
    </location>
</feature>
<dbReference type="InterPro" id="IPR050173">
    <property type="entry name" value="ABC_transporter_C-like"/>
</dbReference>
<organism evidence="14 15">
    <name type="scientific">Exidia glandulosa HHB12029</name>
    <dbReference type="NCBI Taxonomy" id="1314781"/>
    <lineage>
        <taxon>Eukaryota</taxon>
        <taxon>Fungi</taxon>
        <taxon>Dikarya</taxon>
        <taxon>Basidiomycota</taxon>
        <taxon>Agaricomycotina</taxon>
        <taxon>Agaricomycetes</taxon>
        <taxon>Auriculariales</taxon>
        <taxon>Exidiaceae</taxon>
        <taxon>Exidia</taxon>
    </lineage>
</organism>
<dbReference type="Gene3D" id="3.40.50.300">
    <property type="entry name" value="P-loop containing nucleotide triphosphate hydrolases"/>
    <property type="match status" value="2"/>
</dbReference>
<dbReference type="GO" id="GO:0016887">
    <property type="term" value="F:ATP hydrolysis activity"/>
    <property type="evidence" value="ECO:0007669"/>
    <property type="project" value="InterPro"/>
</dbReference>
<feature type="domain" description="ABC transmembrane type-1" evidence="13">
    <location>
        <begin position="833"/>
        <end position="1108"/>
    </location>
</feature>
<dbReference type="SUPFAM" id="SSF52540">
    <property type="entry name" value="P-loop containing nucleoside triphosphate hydrolases"/>
    <property type="match status" value="2"/>
</dbReference>
<dbReference type="CDD" id="cd18597">
    <property type="entry name" value="ABC_6TM_YOR1_D1_like"/>
    <property type="match status" value="1"/>
</dbReference>
<feature type="region of interest" description="Disordered" evidence="10">
    <location>
        <begin position="768"/>
        <end position="807"/>
    </location>
</feature>
<feature type="region of interest" description="Disordered" evidence="10">
    <location>
        <begin position="519"/>
        <end position="548"/>
    </location>
</feature>
<dbReference type="EMBL" id="KV425984">
    <property type="protein sequence ID" value="KZV93776.1"/>
    <property type="molecule type" value="Genomic_DNA"/>
</dbReference>
<evidence type="ECO:0000256" key="7">
    <source>
        <dbReference type="ARBA" id="ARBA00022989"/>
    </source>
</evidence>
<dbReference type="InterPro" id="IPR036640">
    <property type="entry name" value="ABC1_TM_sf"/>
</dbReference>
<evidence type="ECO:0000256" key="8">
    <source>
        <dbReference type="ARBA" id="ARBA00023026"/>
    </source>
</evidence>
<dbReference type="PROSITE" id="PS50893">
    <property type="entry name" value="ABC_TRANSPORTER_2"/>
    <property type="match status" value="2"/>
</dbReference>
<reference evidence="14 15" key="1">
    <citation type="journal article" date="2016" name="Mol. Biol. Evol.">
        <title>Comparative Genomics of Early-Diverging Mushroom-Forming Fungi Provides Insights into the Origins of Lignocellulose Decay Capabilities.</title>
        <authorList>
            <person name="Nagy L.G."/>
            <person name="Riley R."/>
            <person name="Tritt A."/>
            <person name="Adam C."/>
            <person name="Daum C."/>
            <person name="Floudas D."/>
            <person name="Sun H."/>
            <person name="Yadav J.S."/>
            <person name="Pangilinan J."/>
            <person name="Larsson K.H."/>
            <person name="Matsuura K."/>
            <person name="Barry K."/>
            <person name="Labutti K."/>
            <person name="Kuo R."/>
            <person name="Ohm R.A."/>
            <person name="Bhattacharya S.S."/>
            <person name="Shirouzu T."/>
            <person name="Yoshinaga Y."/>
            <person name="Martin F.M."/>
            <person name="Grigoriev I.V."/>
            <person name="Hibbett D.S."/>
        </authorList>
    </citation>
    <scope>NUCLEOTIDE SEQUENCE [LARGE SCALE GENOMIC DNA]</scope>
    <source>
        <strain evidence="14 15">HHB12029</strain>
    </source>
</reference>
<comment type="similarity">
    <text evidence="2">Belongs to the ABC transporter superfamily. ABCC family. Conjugate transporter (TC 3.A.1.208) subfamily.</text>
</comment>
<name>A0A165IRK7_EXIGL</name>
<dbReference type="FunFam" id="1.20.1560.10:FF:000061">
    <property type="entry name" value="ATP-binding cassette transporter YOR1"/>
    <property type="match status" value="1"/>
</dbReference>
<keyword evidence="9 11" id="KW-0472">Membrane</keyword>
<feature type="domain" description="ABC transmembrane type-1" evidence="13">
    <location>
        <begin position="190"/>
        <end position="477"/>
    </location>
</feature>
<dbReference type="FunFam" id="3.40.50.300:FF:000565">
    <property type="entry name" value="ABC bile acid transporter"/>
    <property type="match status" value="1"/>
</dbReference>